<name>A0ABR7D8H1_9CLOT</name>
<dbReference type="Gene3D" id="2.60.120.10">
    <property type="entry name" value="Jelly Rolls"/>
    <property type="match status" value="1"/>
</dbReference>
<dbReference type="PROSITE" id="PS01124">
    <property type="entry name" value="HTH_ARAC_FAMILY_2"/>
    <property type="match status" value="1"/>
</dbReference>
<dbReference type="PANTHER" id="PTHR43280">
    <property type="entry name" value="ARAC-FAMILY TRANSCRIPTIONAL REGULATOR"/>
    <property type="match status" value="1"/>
</dbReference>
<dbReference type="Pfam" id="PF12833">
    <property type="entry name" value="HTH_18"/>
    <property type="match status" value="1"/>
</dbReference>
<protein>
    <submittedName>
        <fullName evidence="5">Helix-turn-helix transcriptional regulator</fullName>
    </submittedName>
</protein>
<evidence type="ECO:0000256" key="2">
    <source>
        <dbReference type="ARBA" id="ARBA00023125"/>
    </source>
</evidence>
<keyword evidence="6" id="KW-1185">Reference proteome</keyword>
<dbReference type="InterPro" id="IPR018060">
    <property type="entry name" value="HTH_AraC"/>
</dbReference>
<dbReference type="SUPFAM" id="SSF51182">
    <property type="entry name" value="RmlC-like cupins"/>
    <property type="match status" value="1"/>
</dbReference>
<dbReference type="PROSITE" id="PS00041">
    <property type="entry name" value="HTH_ARAC_FAMILY_1"/>
    <property type="match status" value="1"/>
</dbReference>
<dbReference type="EMBL" id="JACOOO010000004">
    <property type="protein sequence ID" value="MBC5627677.1"/>
    <property type="molecule type" value="Genomic_DNA"/>
</dbReference>
<comment type="caution">
    <text evidence="5">The sequence shown here is derived from an EMBL/GenBank/DDBJ whole genome shotgun (WGS) entry which is preliminary data.</text>
</comment>
<dbReference type="Pfam" id="PF07883">
    <property type="entry name" value="Cupin_2"/>
    <property type="match status" value="1"/>
</dbReference>
<evidence type="ECO:0000256" key="3">
    <source>
        <dbReference type="ARBA" id="ARBA00023163"/>
    </source>
</evidence>
<dbReference type="InterPro" id="IPR014710">
    <property type="entry name" value="RmlC-like_jellyroll"/>
</dbReference>
<evidence type="ECO:0000256" key="1">
    <source>
        <dbReference type="ARBA" id="ARBA00023015"/>
    </source>
</evidence>
<evidence type="ECO:0000313" key="6">
    <source>
        <dbReference type="Proteomes" id="UP000596929"/>
    </source>
</evidence>
<dbReference type="SMART" id="SM00342">
    <property type="entry name" value="HTH_ARAC"/>
    <property type="match status" value="1"/>
</dbReference>
<proteinExistence type="predicted"/>
<evidence type="ECO:0000313" key="5">
    <source>
        <dbReference type="EMBL" id="MBC5627677.1"/>
    </source>
</evidence>
<dbReference type="RefSeq" id="WP_032119673.1">
    <property type="nucleotide sequence ID" value="NZ_JACOOO010000004.1"/>
</dbReference>
<dbReference type="Proteomes" id="UP000596929">
    <property type="component" value="Unassembled WGS sequence"/>
</dbReference>
<dbReference type="InterPro" id="IPR013096">
    <property type="entry name" value="Cupin_2"/>
</dbReference>
<organism evidence="5 6">
    <name type="scientific">Clostridium hominis</name>
    <dbReference type="NCBI Taxonomy" id="2763036"/>
    <lineage>
        <taxon>Bacteria</taxon>
        <taxon>Bacillati</taxon>
        <taxon>Bacillota</taxon>
        <taxon>Clostridia</taxon>
        <taxon>Eubacteriales</taxon>
        <taxon>Clostridiaceae</taxon>
        <taxon>Clostridium</taxon>
    </lineage>
</organism>
<dbReference type="PANTHER" id="PTHR43280:SF2">
    <property type="entry name" value="HTH-TYPE TRANSCRIPTIONAL REGULATOR EXSA"/>
    <property type="match status" value="1"/>
</dbReference>
<keyword evidence="3" id="KW-0804">Transcription</keyword>
<feature type="domain" description="HTH araC/xylS-type" evidence="4">
    <location>
        <begin position="247"/>
        <end position="344"/>
    </location>
</feature>
<evidence type="ECO:0000259" key="4">
    <source>
        <dbReference type="PROSITE" id="PS01124"/>
    </source>
</evidence>
<dbReference type="SUPFAM" id="SSF46689">
    <property type="entry name" value="Homeodomain-like"/>
    <property type="match status" value="1"/>
</dbReference>
<dbReference type="Gene3D" id="1.10.10.60">
    <property type="entry name" value="Homeodomain-like"/>
    <property type="match status" value="2"/>
</dbReference>
<keyword evidence="1" id="KW-0805">Transcription regulation</keyword>
<dbReference type="InterPro" id="IPR018062">
    <property type="entry name" value="HTH_AraC-typ_CS"/>
</dbReference>
<keyword evidence="2" id="KW-0238">DNA-binding</keyword>
<dbReference type="InterPro" id="IPR009057">
    <property type="entry name" value="Homeodomain-like_sf"/>
</dbReference>
<gene>
    <name evidence="5" type="ORF">H8S20_02105</name>
</gene>
<reference evidence="5 6" key="1">
    <citation type="submission" date="2020-08" db="EMBL/GenBank/DDBJ databases">
        <title>Genome public.</title>
        <authorList>
            <person name="Liu C."/>
            <person name="Sun Q."/>
        </authorList>
    </citation>
    <scope>NUCLEOTIDE SEQUENCE [LARGE SCALE GENOMIC DNA]</scope>
    <source>
        <strain evidence="5 6">NSJ-6</strain>
    </source>
</reference>
<sequence>MELKKCDIRNYFKDHIDLENSIKKCDNTGDVVKAIITSNYFKNLNRDILMLNENNLSNGDKSYELNVNFKVDLCLRGEPDKEIPFKHSHSHNYVEMIYVYEGAYSQNINGEKVSLKQGECCMLNQNIKHRDEPIYSGDTVLFLSFSNKIFNKYLKEYINENKIIYEFINEKNEDERLVNQYILFKDGNNEAFNKILRHIVYEYFNKDIGTNYIIMGYIARLFNLLSTDYNEHVVIKDNAKKENIIFEQIEKYVDENISEVSREKIAENLHYNANYINTIIKINRGITYSEYIANKRLEASIELLKDSNISINNIIREVGYINKSYFYKLFLAKFGVTPKEFRMMLRNSFCEES</sequence>
<accession>A0ABR7D8H1</accession>
<dbReference type="InterPro" id="IPR011051">
    <property type="entry name" value="RmlC_Cupin_sf"/>
</dbReference>